<accession>A0ABD3TNW9</accession>
<evidence type="ECO:0000259" key="2">
    <source>
        <dbReference type="SMART" id="SM00848"/>
    </source>
</evidence>
<feature type="compositionally biased region" description="Basic and acidic residues" evidence="1">
    <location>
        <begin position="7"/>
        <end position="22"/>
    </location>
</feature>
<dbReference type="AlphaFoldDB" id="A0ABD3TNW9"/>
<evidence type="ECO:0000313" key="4">
    <source>
        <dbReference type="Proteomes" id="UP001634393"/>
    </source>
</evidence>
<dbReference type="Proteomes" id="UP001634393">
    <property type="component" value="Unassembled WGS sequence"/>
</dbReference>
<dbReference type="InterPro" id="IPR013201">
    <property type="entry name" value="Prot_inhib_I29"/>
</dbReference>
<dbReference type="InterPro" id="IPR038765">
    <property type="entry name" value="Papain-like_cys_pep_sf"/>
</dbReference>
<dbReference type="SMART" id="SM00848">
    <property type="entry name" value="Inhibitor_I29"/>
    <property type="match status" value="1"/>
</dbReference>
<dbReference type="Gene3D" id="1.10.287.2250">
    <property type="match status" value="1"/>
</dbReference>
<dbReference type="SUPFAM" id="SSF54001">
    <property type="entry name" value="Cysteine proteinases"/>
    <property type="match status" value="1"/>
</dbReference>
<organism evidence="3 4">
    <name type="scientific">Penstemon smallii</name>
    <dbReference type="NCBI Taxonomy" id="265156"/>
    <lineage>
        <taxon>Eukaryota</taxon>
        <taxon>Viridiplantae</taxon>
        <taxon>Streptophyta</taxon>
        <taxon>Embryophyta</taxon>
        <taxon>Tracheophyta</taxon>
        <taxon>Spermatophyta</taxon>
        <taxon>Magnoliopsida</taxon>
        <taxon>eudicotyledons</taxon>
        <taxon>Gunneridae</taxon>
        <taxon>Pentapetalae</taxon>
        <taxon>asterids</taxon>
        <taxon>lamiids</taxon>
        <taxon>Lamiales</taxon>
        <taxon>Plantaginaceae</taxon>
        <taxon>Cheloneae</taxon>
        <taxon>Penstemon</taxon>
    </lineage>
</organism>
<feature type="domain" description="Cathepsin propeptide inhibitor" evidence="2">
    <location>
        <begin position="31"/>
        <end position="86"/>
    </location>
</feature>
<name>A0ABD3TNW9_9LAMI</name>
<keyword evidence="4" id="KW-1185">Reference proteome</keyword>
<dbReference type="EMBL" id="JBJXBP010000003">
    <property type="protein sequence ID" value="KAL3838772.1"/>
    <property type="molecule type" value="Genomic_DNA"/>
</dbReference>
<sequence>MSQEKDEEQKKVTKPDHEPKVHTEDELMSMFESWMKKYWYYKDLEQRKKRFEAFKETVRIVEKNDPSVTGVTLGLNSFACLTYAEFHDTYLCCADPSCNIGRCSNKTGSCSEKTDSCSEKTDSPSCQTMPLCSDAPIGVLGKKPN</sequence>
<reference evidence="3 4" key="1">
    <citation type="submission" date="2024-12" db="EMBL/GenBank/DDBJ databases">
        <title>The unique morphological basis and parallel evolutionary history of personate flowers in Penstemon.</title>
        <authorList>
            <person name="Depatie T.H."/>
            <person name="Wessinger C.A."/>
        </authorList>
    </citation>
    <scope>NUCLEOTIDE SEQUENCE [LARGE SCALE GENOMIC DNA]</scope>
    <source>
        <strain evidence="3">WTNN_2</strain>
        <tissue evidence="3">Leaf</tissue>
    </source>
</reference>
<evidence type="ECO:0000313" key="3">
    <source>
        <dbReference type="EMBL" id="KAL3838772.1"/>
    </source>
</evidence>
<dbReference type="Pfam" id="PF08246">
    <property type="entry name" value="Inhibitor_I29"/>
    <property type="match status" value="1"/>
</dbReference>
<evidence type="ECO:0000256" key="1">
    <source>
        <dbReference type="SAM" id="MobiDB-lite"/>
    </source>
</evidence>
<feature type="region of interest" description="Disordered" evidence="1">
    <location>
        <begin position="1"/>
        <end position="22"/>
    </location>
</feature>
<proteinExistence type="predicted"/>
<protein>
    <recommendedName>
        <fullName evidence="2">Cathepsin propeptide inhibitor domain-containing protein</fullName>
    </recommendedName>
</protein>
<gene>
    <name evidence="3" type="ORF">ACJIZ3_023363</name>
</gene>
<comment type="caution">
    <text evidence="3">The sequence shown here is derived from an EMBL/GenBank/DDBJ whole genome shotgun (WGS) entry which is preliminary data.</text>
</comment>